<gene>
    <name evidence="8" type="ORF">XELAEV_18011832mg</name>
</gene>
<dbReference type="PANTHER" id="PTHR42693:SF5">
    <property type="entry name" value="ARYLSULFATASE D"/>
    <property type="match status" value="1"/>
</dbReference>
<sequence>MKALGKIRLSFREPIHSWDLNIVLNRLCATPFEPIEESDIKWLSMKVVFLLAITSEERMAFLSIHWSLIIIFSLMVLPVTQTVNTKPNIVLFMADDLGIGDIGCYGNDTIRTPNIDRLAKEGLKLTQHISAAPLCTPSRAAFMTGRYPIRSGMDITNGFRVIISTGSSAGLPPNETTFATILQQQGYSTGLIGKWHLGVNCASRNDFCHHPNNHGFNYFYGMPFTLYSGCKPNFTVETSKSPKPRITFFTQVISLGVLTLIALKYSKLLPVNGIFLASCVVFNLLLIIYWYVWFQYSHYWNCILMRNHQVTEQPMNTERTTYQILKEAHSFIERNKNVPFLLFVSFLHVHIPLITTKRFTGRSKHGIYGDNVEELDFLVGSVVDAIDTAGLKNNTLIYFTSDHGGHLEMTDGKLQLGGWNGIYKGGKFMAGWEGGIRVPGIFRWPGVISPDTVCDEPTSLMDIFPTVLHLGGGELPTDRTIDGRNLMPLLKNQTLHSEHEFLFHYCGPHLHAARWHEKESGAVWKAHFITPVFYPEGTGGCYDIRICPCGGDRVTYHEPPLLFEISKDPSESSPLQLELKPQYVQAINRIKQAIAEHQRTITPVPQQLTFMNNLWRPWLQPCCGTFPFCWCDKDINMTSADFTM</sequence>
<dbReference type="PROSITE" id="PS00149">
    <property type="entry name" value="SULFATASE_2"/>
    <property type="match status" value="1"/>
</dbReference>
<keyword evidence="6" id="KW-1133">Transmembrane helix</keyword>
<dbReference type="CDD" id="cd16159">
    <property type="entry name" value="ES"/>
    <property type="match status" value="1"/>
</dbReference>
<evidence type="ECO:0000313" key="8">
    <source>
        <dbReference type="EMBL" id="OCT94166.1"/>
    </source>
</evidence>
<dbReference type="PROSITE" id="PS00523">
    <property type="entry name" value="SULFATASE_1"/>
    <property type="match status" value="1"/>
</dbReference>
<keyword evidence="3" id="KW-0479">Metal-binding</keyword>
<dbReference type="EMBL" id="CM004468">
    <property type="protein sequence ID" value="OCT94166.1"/>
    <property type="molecule type" value="Genomic_DNA"/>
</dbReference>
<feature type="domain" description="Sulfatase N-terminal" evidence="7">
    <location>
        <begin position="87"/>
        <end position="472"/>
    </location>
</feature>
<dbReference type="GO" id="GO:0004065">
    <property type="term" value="F:arylsulfatase activity"/>
    <property type="evidence" value="ECO:0007669"/>
    <property type="project" value="TreeGrafter"/>
</dbReference>
<keyword evidence="5" id="KW-0106">Calcium</keyword>
<dbReference type="PANTHER" id="PTHR42693">
    <property type="entry name" value="ARYLSULFATASE FAMILY MEMBER"/>
    <property type="match status" value="1"/>
</dbReference>
<evidence type="ECO:0000256" key="3">
    <source>
        <dbReference type="ARBA" id="ARBA00022723"/>
    </source>
</evidence>
<dbReference type="GO" id="GO:0046872">
    <property type="term" value="F:metal ion binding"/>
    <property type="evidence" value="ECO:0007669"/>
    <property type="project" value="UniProtKB-KW"/>
</dbReference>
<evidence type="ECO:0000256" key="2">
    <source>
        <dbReference type="ARBA" id="ARBA00008779"/>
    </source>
</evidence>
<keyword evidence="6" id="KW-0812">Transmembrane</keyword>
<organism evidence="8 9">
    <name type="scientific">Xenopus laevis</name>
    <name type="common">African clawed frog</name>
    <dbReference type="NCBI Taxonomy" id="8355"/>
    <lineage>
        <taxon>Eukaryota</taxon>
        <taxon>Metazoa</taxon>
        <taxon>Chordata</taxon>
        <taxon>Craniata</taxon>
        <taxon>Vertebrata</taxon>
        <taxon>Euteleostomi</taxon>
        <taxon>Amphibia</taxon>
        <taxon>Batrachia</taxon>
        <taxon>Anura</taxon>
        <taxon>Pipoidea</taxon>
        <taxon>Pipidae</taxon>
        <taxon>Xenopodinae</taxon>
        <taxon>Xenopus</taxon>
        <taxon>Xenopus</taxon>
    </lineage>
</organism>
<dbReference type="InterPro" id="IPR024607">
    <property type="entry name" value="Sulfatase_CS"/>
</dbReference>
<protein>
    <recommendedName>
        <fullName evidence="7">Sulfatase N-terminal domain-containing protein</fullName>
    </recommendedName>
</protein>
<feature type="transmembrane region" description="Helical" evidence="6">
    <location>
        <begin position="273"/>
        <end position="292"/>
    </location>
</feature>
<comment type="similarity">
    <text evidence="2">Belongs to the sulfatase family.</text>
</comment>
<dbReference type="FunFam" id="3.30.1120.10:FF:000001">
    <property type="entry name" value="Arylsulfatase E"/>
    <property type="match status" value="1"/>
</dbReference>
<dbReference type="InterPro" id="IPR017850">
    <property type="entry name" value="Alkaline_phosphatase_core_sf"/>
</dbReference>
<dbReference type="InterPro" id="IPR000917">
    <property type="entry name" value="Sulfatase_N"/>
</dbReference>
<dbReference type="OMA" id="QGHNNTI"/>
<dbReference type="InterPro" id="IPR050738">
    <property type="entry name" value="Sulfatase"/>
</dbReference>
<feature type="transmembrane region" description="Helical" evidence="6">
    <location>
        <begin position="248"/>
        <end position="266"/>
    </location>
</feature>
<evidence type="ECO:0000313" key="9">
    <source>
        <dbReference type="Proteomes" id="UP000694892"/>
    </source>
</evidence>
<dbReference type="Proteomes" id="UP000694892">
    <property type="component" value="Chromosome 2L"/>
</dbReference>
<name>A0A974DND3_XENLA</name>
<reference evidence="9" key="1">
    <citation type="journal article" date="2016" name="Nature">
        <title>Genome evolution in the allotetraploid frog Xenopus laevis.</title>
        <authorList>
            <person name="Session A.M."/>
            <person name="Uno Y."/>
            <person name="Kwon T."/>
            <person name="Chapman J.A."/>
            <person name="Toyoda A."/>
            <person name="Takahashi S."/>
            <person name="Fukui A."/>
            <person name="Hikosaka A."/>
            <person name="Suzuki A."/>
            <person name="Kondo M."/>
            <person name="van Heeringen S.J."/>
            <person name="Quigley I."/>
            <person name="Heinz S."/>
            <person name="Ogino H."/>
            <person name="Ochi H."/>
            <person name="Hellsten U."/>
            <person name="Lyons J.B."/>
            <person name="Simakov O."/>
            <person name="Putnam N."/>
            <person name="Stites J."/>
            <person name="Kuroki Y."/>
            <person name="Tanaka T."/>
            <person name="Michiue T."/>
            <person name="Watanabe M."/>
            <person name="Bogdanovic O."/>
            <person name="Lister R."/>
            <person name="Georgiou G."/>
            <person name="Paranjpe S.S."/>
            <person name="van Kruijsbergen I."/>
            <person name="Shu S."/>
            <person name="Carlson J."/>
            <person name="Kinoshita T."/>
            <person name="Ohta Y."/>
            <person name="Mawaribuchi S."/>
            <person name="Jenkins J."/>
            <person name="Grimwood J."/>
            <person name="Schmutz J."/>
            <person name="Mitros T."/>
            <person name="Mozaffari S.V."/>
            <person name="Suzuki Y."/>
            <person name="Haramoto Y."/>
            <person name="Yamamoto T.S."/>
            <person name="Takagi C."/>
            <person name="Heald R."/>
            <person name="Miller K."/>
            <person name="Haudenschild C."/>
            <person name="Kitzman J."/>
            <person name="Nakayama T."/>
            <person name="Izutsu Y."/>
            <person name="Robert J."/>
            <person name="Fortriede J."/>
            <person name="Burns K."/>
            <person name="Lotay V."/>
            <person name="Karimi K."/>
            <person name="Yasuoka Y."/>
            <person name="Dichmann D.S."/>
            <person name="Flajnik M.F."/>
            <person name="Houston D.W."/>
            <person name="Shendure J."/>
            <person name="DuPasquier L."/>
            <person name="Vize P.D."/>
            <person name="Zorn A.M."/>
            <person name="Ito M."/>
            <person name="Marcotte E.M."/>
            <person name="Wallingford J.B."/>
            <person name="Ito Y."/>
            <person name="Asashima M."/>
            <person name="Ueno N."/>
            <person name="Matsuda Y."/>
            <person name="Veenstra G.J."/>
            <person name="Fujiyama A."/>
            <person name="Harland R.M."/>
            <person name="Taira M."/>
            <person name="Rokhsar D.S."/>
        </authorList>
    </citation>
    <scope>NUCLEOTIDE SEQUENCE [LARGE SCALE GENOMIC DNA]</scope>
    <source>
        <strain evidence="9">J</strain>
    </source>
</reference>
<dbReference type="GO" id="GO:0005783">
    <property type="term" value="C:endoplasmic reticulum"/>
    <property type="evidence" value="ECO:0007669"/>
    <property type="project" value="UniProtKB-ARBA"/>
</dbReference>
<dbReference type="Gene3D" id="3.30.1120.10">
    <property type="match status" value="1"/>
</dbReference>
<dbReference type="Pfam" id="PF00884">
    <property type="entry name" value="Sulfatase"/>
    <property type="match status" value="1"/>
</dbReference>
<evidence type="ECO:0000256" key="6">
    <source>
        <dbReference type="SAM" id="Phobius"/>
    </source>
</evidence>
<dbReference type="SUPFAM" id="SSF53649">
    <property type="entry name" value="Alkaline phosphatase-like"/>
    <property type="match status" value="1"/>
</dbReference>
<evidence type="ECO:0000256" key="1">
    <source>
        <dbReference type="ARBA" id="ARBA00001913"/>
    </source>
</evidence>
<keyword evidence="4" id="KW-0378">Hydrolase</keyword>
<comment type="cofactor">
    <cofactor evidence="1">
        <name>Ca(2+)</name>
        <dbReference type="ChEBI" id="CHEBI:29108"/>
    </cofactor>
</comment>
<proteinExistence type="inferred from homology"/>
<dbReference type="FunFam" id="3.40.720.10:FF:000233">
    <property type="entry name" value="Predicted protein"/>
    <property type="match status" value="1"/>
</dbReference>
<keyword evidence="6" id="KW-0472">Membrane</keyword>
<dbReference type="Gene3D" id="3.40.720.10">
    <property type="entry name" value="Alkaline Phosphatase, subunit A"/>
    <property type="match status" value="1"/>
</dbReference>
<evidence type="ECO:0000256" key="5">
    <source>
        <dbReference type="ARBA" id="ARBA00022837"/>
    </source>
</evidence>
<dbReference type="AlphaFoldDB" id="A0A974DND3"/>
<feature type="transmembrane region" description="Helical" evidence="6">
    <location>
        <begin position="59"/>
        <end position="79"/>
    </location>
</feature>
<accession>A0A974DND3</accession>
<evidence type="ECO:0000256" key="4">
    <source>
        <dbReference type="ARBA" id="ARBA00022801"/>
    </source>
</evidence>
<dbReference type="Gene3D" id="1.10.287.550">
    <property type="entry name" value="Helix hairpin bin"/>
    <property type="match status" value="1"/>
</dbReference>
<dbReference type="Pfam" id="PF14707">
    <property type="entry name" value="Sulfatase_C"/>
    <property type="match status" value="1"/>
</dbReference>
<evidence type="ECO:0000259" key="7">
    <source>
        <dbReference type="Pfam" id="PF00884"/>
    </source>
</evidence>